<dbReference type="Gene3D" id="3.60.40.10">
    <property type="entry name" value="PPM-type phosphatase domain"/>
    <property type="match status" value="1"/>
</dbReference>
<dbReference type="InterPro" id="IPR001932">
    <property type="entry name" value="PPM-type_phosphatase-like_dom"/>
</dbReference>
<evidence type="ECO:0000313" key="3">
    <source>
        <dbReference type="Proteomes" id="UP000544134"/>
    </source>
</evidence>
<proteinExistence type="predicted"/>
<gene>
    <name evidence="2" type="ORF">HHL24_11370</name>
</gene>
<dbReference type="SMART" id="SM00331">
    <property type="entry name" value="PP2C_SIG"/>
    <property type="match status" value="1"/>
</dbReference>
<dbReference type="PROSITE" id="PS51746">
    <property type="entry name" value="PPM_2"/>
    <property type="match status" value="1"/>
</dbReference>
<dbReference type="SMART" id="SM00332">
    <property type="entry name" value="PP2Cc"/>
    <property type="match status" value="1"/>
</dbReference>
<evidence type="ECO:0000259" key="1">
    <source>
        <dbReference type="PROSITE" id="PS51746"/>
    </source>
</evidence>
<keyword evidence="3" id="KW-1185">Reference proteome</keyword>
<feature type="domain" description="PPM-type phosphatase" evidence="1">
    <location>
        <begin position="4"/>
        <end position="238"/>
    </location>
</feature>
<dbReference type="InterPro" id="IPR036457">
    <property type="entry name" value="PPM-type-like_dom_sf"/>
</dbReference>
<dbReference type="RefSeq" id="WP_169485582.1">
    <property type="nucleotide sequence ID" value="NZ_JABBGJ010000010.1"/>
</dbReference>
<accession>A0A848IAH1</accession>
<dbReference type="AlphaFoldDB" id="A0A848IAH1"/>
<dbReference type="Pfam" id="PF13672">
    <property type="entry name" value="PP2C_2"/>
    <property type="match status" value="1"/>
</dbReference>
<sequence>MIFASEHFSLIGRHDVNQDAVLSPLVRGKYTVFGIADGVGGSDRGEVASRSALQAVEQTFIGDPSAAVVETLFQAAKRRIDAIHSAEEELGSLSTTLTVCIYDDETSNVSLGHVGDCRAYHLSGAGILTRTKDQTEAQRLVEEGILRPNQVAKYRRKNVLESAISPKRDYDLFRSDFILKPGDRLILCSDGFYSTVLKREIVGISLSCANIKQFLCELSNLARERVPSDDCTALGVQLV</sequence>
<dbReference type="EMBL" id="JABBGJ010000010">
    <property type="protein sequence ID" value="NML98550.1"/>
    <property type="molecule type" value="Genomic_DNA"/>
</dbReference>
<evidence type="ECO:0000313" key="2">
    <source>
        <dbReference type="EMBL" id="NML98550.1"/>
    </source>
</evidence>
<dbReference type="Proteomes" id="UP000544134">
    <property type="component" value="Unassembled WGS sequence"/>
</dbReference>
<organism evidence="2 3">
    <name type="scientific">Paraburkholderia polaris</name>
    <dbReference type="NCBI Taxonomy" id="2728848"/>
    <lineage>
        <taxon>Bacteria</taxon>
        <taxon>Pseudomonadati</taxon>
        <taxon>Pseudomonadota</taxon>
        <taxon>Betaproteobacteria</taxon>
        <taxon>Burkholderiales</taxon>
        <taxon>Burkholderiaceae</taxon>
        <taxon>Paraburkholderia</taxon>
    </lineage>
</organism>
<protein>
    <submittedName>
        <fullName evidence="2">Serine/threonine-protein phosphatase</fullName>
    </submittedName>
</protein>
<comment type="caution">
    <text evidence="2">The sequence shown here is derived from an EMBL/GenBank/DDBJ whole genome shotgun (WGS) entry which is preliminary data.</text>
</comment>
<dbReference type="CDD" id="cd00143">
    <property type="entry name" value="PP2Cc"/>
    <property type="match status" value="1"/>
</dbReference>
<dbReference type="SUPFAM" id="SSF81606">
    <property type="entry name" value="PP2C-like"/>
    <property type="match status" value="1"/>
</dbReference>
<name>A0A848IAH1_9BURK</name>
<reference evidence="2 3" key="1">
    <citation type="submission" date="2020-04" db="EMBL/GenBank/DDBJ databases">
        <title>Paraburkholderia sp. RP-4-7 isolated from soil.</title>
        <authorList>
            <person name="Dahal R.H."/>
        </authorList>
    </citation>
    <scope>NUCLEOTIDE SEQUENCE [LARGE SCALE GENOMIC DNA]</scope>
    <source>
        <strain evidence="2 3">RP-4-7</strain>
    </source>
</reference>